<feature type="transmembrane region" description="Helical" evidence="7">
    <location>
        <begin position="112"/>
        <end position="133"/>
    </location>
</feature>
<feature type="transmembrane region" description="Helical" evidence="7">
    <location>
        <begin position="247"/>
        <end position="270"/>
    </location>
</feature>
<dbReference type="EMBL" id="LT629973">
    <property type="protein sequence ID" value="SEH77132.1"/>
    <property type="molecule type" value="Genomic_DNA"/>
</dbReference>
<dbReference type="PANTHER" id="PTHR42770">
    <property type="entry name" value="AMINO ACID TRANSPORTER-RELATED"/>
    <property type="match status" value="1"/>
</dbReference>
<comment type="subcellular location">
    <subcellularLocation>
        <location evidence="1">Cell membrane</location>
        <topology evidence="1">Multi-pass membrane protein</topology>
    </subcellularLocation>
</comment>
<dbReference type="GO" id="GO:0005886">
    <property type="term" value="C:plasma membrane"/>
    <property type="evidence" value="ECO:0007669"/>
    <property type="project" value="UniProtKB-SubCell"/>
</dbReference>
<feature type="transmembrane region" description="Helical" evidence="7">
    <location>
        <begin position="395"/>
        <end position="417"/>
    </location>
</feature>
<feature type="transmembrane region" description="Helical" evidence="7">
    <location>
        <begin position="145"/>
        <end position="163"/>
    </location>
</feature>
<dbReference type="Pfam" id="PF13520">
    <property type="entry name" value="AA_permease_2"/>
    <property type="match status" value="1"/>
</dbReference>
<dbReference type="Proteomes" id="UP000176204">
    <property type="component" value="Chromosome I"/>
</dbReference>
<evidence type="ECO:0000256" key="5">
    <source>
        <dbReference type="ARBA" id="ARBA00023136"/>
    </source>
</evidence>
<dbReference type="GO" id="GO:0022857">
    <property type="term" value="F:transmembrane transporter activity"/>
    <property type="evidence" value="ECO:0007669"/>
    <property type="project" value="InterPro"/>
</dbReference>
<organism evidence="8 9">
    <name type="scientific">Akkermansia glycaniphila</name>
    <dbReference type="NCBI Taxonomy" id="1679444"/>
    <lineage>
        <taxon>Bacteria</taxon>
        <taxon>Pseudomonadati</taxon>
        <taxon>Verrucomicrobiota</taxon>
        <taxon>Verrucomicrobiia</taxon>
        <taxon>Verrucomicrobiales</taxon>
        <taxon>Akkermansiaceae</taxon>
        <taxon>Akkermansia</taxon>
    </lineage>
</organism>
<feature type="transmembrane region" description="Helical" evidence="7">
    <location>
        <begin position="62"/>
        <end position="80"/>
    </location>
</feature>
<feature type="transmembrane region" description="Helical" evidence="7">
    <location>
        <begin position="30"/>
        <end position="50"/>
    </location>
</feature>
<keyword evidence="5 7" id="KW-0472">Membrane</keyword>
<feature type="transmembrane region" description="Helical" evidence="7">
    <location>
        <begin position="86"/>
        <end position="105"/>
    </location>
</feature>
<name>A0A1C7PBG6_9BACT</name>
<evidence type="ECO:0000256" key="3">
    <source>
        <dbReference type="ARBA" id="ARBA00022692"/>
    </source>
</evidence>
<evidence type="ECO:0000313" key="9">
    <source>
        <dbReference type="Proteomes" id="UP000176204"/>
    </source>
</evidence>
<feature type="transmembrane region" description="Helical" evidence="7">
    <location>
        <begin position="423"/>
        <end position="447"/>
    </location>
</feature>
<dbReference type="PIRSF" id="PIRSF006060">
    <property type="entry name" value="AA_transporter"/>
    <property type="match status" value="1"/>
</dbReference>
<protein>
    <submittedName>
        <fullName evidence="8">Amino acid permease</fullName>
    </submittedName>
</protein>
<sequence>MDDEQNSDVSSEGDVPKASAGQAELKPCGVLAGLSIGIGAIVGGGVFATMGPAVVSSQGGAPLAYALGVVLAVLTAFGYIRMTLLYPMRGGTVGFFTIAFGTGYVSSCLNLLLVVCYACIASLFAGVFGAYLASLLHFRGNELNLATQVFACLGIVAVAYLNLSKASAIPRLSLRLNAIKLTVMGVFMVAAFLAPTWDSHNFALENWGTPWSVVSGGLMIFISYEGFELIASSKRPFANPKRTVPIAYMGTLAVAFLFYVLMAVATVGNADLSLASEQSAYLISAVAERFMGTGGAILLCVGAIVSALSALSTDVFSVSEMPGLMAEQKEMPNRFAPTSPRARMWGIVFVCTMLLVFVNVLTVAELTAASSMGFLFVYLIVNLVSLKITPRSKQAWILSGSAAGGCLLAIVLLFVHLATSSRAHIVITVALCMLALPFVWQSLYFAFRWLRHRG</sequence>
<feature type="transmembrane region" description="Helical" evidence="7">
    <location>
        <begin position="368"/>
        <end position="388"/>
    </location>
</feature>
<feature type="transmembrane region" description="Helical" evidence="7">
    <location>
        <begin position="290"/>
        <end position="311"/>
    </location>
</feature>
<evidence type="ECO:0000256" key="7">
    <source>
        <dbReference type="SAM" id="Phobius"/>
    </source>
</evidence>
<dbReference type="AlphaFoldDB" id="A0A1C7PBG6"/>
<dbReference type="RefSeq" id="WP_067777104.1">
    <property type="nucleotide sequence ID" value="NZ_JACVVN010000012.1"/>
</dbReference>
<dbReference type="Gene3D" id="1.20.1740.10">
    <property type="entry name" value="Amino acid/polyamine transporter I"/>
    <property type="match status" value="1"/>
</dbReference>
<evidence type="ECO:0000256" key="4">
    <source>
        <dbReference type="ARBA" id="ARBA00022989"/>
    </source>
</evidence>
<dbReference type="STRING" id="1679444.PYTT_0621"/>
<evidence type="ECO:0000313" key="8">
    <source>
        <dbReference type="EMBL" id="SEH77132.1"/>
    </source>
</evidence>
<feature type="transmembrane region" description="Helical" evidence="7">
    <location>
        <begin position="344"/>
        <end position="362"/>
    </location>
</feature>
<keyword evidence="3 7" id="KW-0812">Transmembrane</keyword>
<reference evidence="9" key="1">
    <citation type="submission" date="2016-09" db="EMBL/GenBank/DDBJ databases">
        <authorList>
            <person name="Koehorst J."/>
        </authorList>
    </citation>
    <scope>NUCLEOTIDE SEQUENCE [LARGE SCALE GENOMIC DNA]</scope>
</reference>
<keyword evidence="4 7" id="KW-1133">Transmembrane helix</keyword>
<evidence type="ECO:0000256" key="1">
    <source>
        <dbReference type="ARBA" id="ARBA00004651"/>
    </source>
</evidence>
<feature type="transmembrane region" description="Helical" evidence="7">
    <location>
        <begin position="209"/>
        <end position="227"/>
    </location>
</feature>
<dbReference type="InterPro" id="IPR050367">
    <property type="entry name" value="APC_superfamily"/>
</dbReference>
<evidence type="ECO:0000256" key="6">
    <source>
        <dbReference type="SAM" id="MobiDB-lite"/>
    </source>
</evidence>
<accession>A0A1C7PBG6</accession>
<keyword evidence="2" id="KW-1003">Cell membrane</keyword>
<feature type="transmembrane region" description="Helical" evidence="7">
    <location>
        <begin position="175"/>
        <end position="197"/>
    </location>
</feature>
<proteinExistence type="predicted"/>
<feature type="region of interest" description="Disordered" evidence="6">
    <location>
        <begin position="1"/>
        <end position="20"/>
    </location>
</feature>
<dbReference type="OrthoDB" id="9810109at2"/>
<dbReference type="KEGG" id="agl:PYTT_0621"/>
<dbReference type="InterPro" id="IPR002293">
    <property type="entry name" value="AA/rel_permease1"/>
</dbReference>
<keyword evidence="9" id="KW-1185">Reference proteome</keyword>
<gene>
    <name evidence="8" type="ORF">PYTT_0621</name>
</gene>
<evidence type="ECO:0000256" key="2">
    <source>
        <dbReference type="ARBA" id="ARBA00022475"/>
    </source>
</evidence>
<dbReference type="PANTHER" id="PTHR42770:SF11">
    <property type="entry name" value="INNER MEMBRANE TRANSPORT PROTEIN YBAT"/>
    <property type="match status" value="1"/>
</dbReference>